<feature type="compositionally biased region" description="Low complexity" evidence="1">
    <location>
        <begin position="282"/>
        <end position="292"/>
    </location>
</feature>
<proteinExistence type="predicted"/>
<feature type="transmembrane region" description="Helical" evidence="2">
    <location>
        <begin position="61"/>
        <end position="80"/>
    </location>
</feature>
<dbReference type="EMBL" id="BAABGP010000012">
    <property type="protein sequence ID" value="GAA4484681.1"/>
    <property type="molecule type" value="Genomic_DNA"/>
</dbReference>
<organism evidence="3 4">
    <name type="scientific">Microbacterium panaciterrae</name>
    <dbReference type="NCBI Taxonomy" id="985759"/>
    <lineage>
        <taxon>Bacteria</taxon>
        <taxon>Bacillati</taxon>
        <taxon>Actinomycetota</taxon>
        <taxon>Actinomycetes</taxon>
        <taxon>Micrococcales</taxon>
        <taxon>Microbacteriaceae</taxon>
        <taxon>Microbacterium</taxon>
    </lineage>
</organism>
<dbReference type="InterPro" id="IPR036779">
    <property type="entry name" value="LysM_dom_sf"/>
</dbReference>
<dbReference type="Gene3D" id="3.10.350.10">
    <property type="entry name" value="LysM domain"/>
    <property type="match status" value="1"/>
</dbReference>
<dbReference type="InterPro" id="IPR011990">
    <property type="entry name" value="TPR-like_helical_dom_sf"/>
</dbReference>
<comment type="caution">
    <text evidence="3">The sequence shown here is derived from an EMBL/GenBank/DDBJ whole genome shotgun (WGS) entry which is preliminary data.</text>
</comment>
<keyword evidence="2" id="KW-0472">Membrane</keyword>
<evidence type="ECO:0000313" key="3">
    <source>
        <dbReference type="EMBL" id="GAA4484681.1"/>
    </source>
</evidence>
<accession>A0ABP8PBD8</accession>
<dbReference type="RefSeq" id="WP_345186229.1">
    <property type="nucleotide sequence ID" value="NZ_BAABGP010000012.1"/>
</dbReference>
<dbReference type="PANTHER" id="PTHR34700">
    <property type="entry name" value="POTASSIUM BINDING PROTEIN KBP"/>
    <property type="match status" value="1"/>
</dbReference>
<dbReference type="PANTHER" id="PTHR34700:SF3">
    <property type="entry name" value="PHAGE-LIKE ELEMENT PBSX PROTEIN XKDQ"/>
    <property type="match status" value="1"/>
</dbReference>
<keyword evidence="2" id="KW-0812">Transmembrane</keyword>
<protein>
    <submittedName>
        <fullName evidence="3">LysM peptidoglycan-binding domain-containing protein</fullName>
    </submittedName>
</protein>
<dbReference type="Proteomes" id="UP001500731">
    <property type="component" value="Unassembled WGS sequence"/>
</dbReference>
<dbReference type="InterPro" id="IPR052196">
    <property type="entry name" value="Bact_Kbp"/>
</dbReference>
<feature type="region of interest" description="Disordered" evidence="1">
    <location>
        <begin position="229"/>
        <end position="301"/>
    </location>
</feature>
<feature type="transmembrane region" description="Helical" evidence="2">
    <location>
        <begin position="100"/>
        <end position="122"/>
    </location>
</feature>
<keyword evidence="2" id="KW-1133">Transmembrane helix</keyword>
<dbReference type="Gene3D" id="1.25.40.10">
    <property type="entry name" value="Tetratricopeptide repeat domain"/>
    <property type="match status" value="1"/>
</dbReference>
<gene>
    <name evidence="3" type="ORF">GCM10023171_17930</name>
</gene>
<sequence length="976" mass="102944">MNKLFKGLGALLAIAAIVVGMPLVLIYFAGSPFPTADQWHAIVTFVPDYGNQILFTKVLPLIVWALWAAFTGPFLVELFASFRGATTRKSVGAFRAQQKVAAGLIGAVALTFAGFSGLSGAMPANAATVQSVSLGSVAAPTVVQTPAQQAPSQPQTPPSMHVEQVSVQEGDTLFGISERVTGDGNNYPEIVEATQGVQPDGQVLTDPDLIQPGWVVNVPVADAATPVAPAPATAAPPSAPQAPTPSGGVDAPATPHVGAVDSGPDGAGGGSVKVTAPSDAEPTSSPRQTPTPTAEPKDFAPVPVAESSVEVPLMTAGGIGGILAAGLLGALGALRLQQRRRRHKGERIALPQRETENLELSMRMVEDPIGVEEIDAALRTLQAWAEDSGSPLPELLAVQVSTDEISFYLATPSTLPAPFESVFDDETVWTVRTGTVRAPERATVSPYPALATIGADAQGGLLLLDLEQIGSLNVTGDEKIARGMLNALAGEFARNPWSDNIRVTLVGMEGQLPPDLDRYRIREVQDVPALVRNLRADLEDRREALDSYGVGSVLEARSRATELESWAPHVVIMAEMPLGSIREELAELVARMPRLGIATIAQGGELVAGATIQVSSERSAEYRSGGVVPPLPFRPQILAGDELALLLELFATTQQPAQLADLPLEHAIAAGQVADDGDAALDTELADEFETAAAPSERTVVSVEIVDSGDVAVPAGEQDIPGEGATKAHPVPDWPVPYVRVLGPVDVLNVDGKLPGRGVEFLTFLLLQGSAMVSGALLQKKLWPDTFSADNNNARQLAAHVRAALGNAPDGTPLLPEGRSSGGFSMPQAGMDWLDFCRLIGPDLSLTPNDDLISAIRLVRGQPFDGVSRRKGWWTWRPVHEETMRAAILDAADELTHRALQTGKFSNARLGARIAQSADPLNEAGWRLEIETAMTAGDVDGFNEIVDAMFEVIGVDVDADEETQRLIDEARSKLLG</sequence>
<reference evidence="4" key="1">
    <citation type="journal article" date="2019" name="Int. J. Syst. Evol. Microbiol.">
        <title>The Global Catalogue of Microorganisms (GCM) 10K type strain sequencing project: providing services to taxonomists for standard genome sequencing and annotation.</title>
        <authorList>
            <consortium name="The Broad Institute Genomics Platform"/>
            <consortium name="The Broad Institute Genome Sequencing Center for Infectious Disease"/>
            <person name="Wu L."/>
            <person name="Ma J."/>
        </authorList>
    </citation>
    <scope>NUCLEOTIDE SEQUENCE [LARGE SCALE GENOMIC DNA]</scope>
    <source>
        <strain evidence="4">JCM 17839</strain>
    </source>
</reference>
<evidence type="ECO:0000313" key="4">
    <source>
        <dbReference type="Proteomes" id="UP001500731"/>
    </source>
</evidence>
<evidence type="ECO:0000256" key="1">
    <source>
        <dbReference type="SAM" id="MobiDB-lite"/>
    </source>
</evidence>
<name>A0ABP8PBD8_9MICO</name>
<evidence type="ECO:0000256" key="2">
    <source>
        <dbReference type="SAM" id="Phobius"/>
    </source>
</evidence>
<feature type="transmembrane region" description="Helical" evidence="2">
    <location>
        <begin position="7"/>
        <end position="29"/>
    </location>
</feature>
<keyword evidence="4" id="KW-1185">Reference proteome</keyword>